<dbReference type="GO" id="GO:0009279">
    <property type="term" value="C:cell outer membrane"/>
    <property type="evidence" value="ECO:0007669"/>
    <property type="project" value="UniProtKB-SubCell"/>
</dbReference>
<dbReference type="PANTHER" id="PTHR30069">
    <property type="entry name" value="TONB-DEPENDENT OUTER MEMBRANE RECEPTOR"/>
    <property type="match status" value="1"/>
</dbReference>
<organism evidence="18 19">
    <name type="scientific">Mannheimia haemolytica</name>
    <name type="common">Pasteurella haemolytica</name>
    <dbReference type="NCBI Taxonomy" id="75985"/>
    <lineage>
        <taxon>Bacteria</taxon>
        <taxon>Pseudomonadati</taxon>
        <taxon>Pseudomonadota</taxon>
        <taxon>Gammaproteobacteria</taxon>
        <taxon>Pasteurellales</taxon>
        <taxon>Pasteurellaceae</taxon>
        <taxon>Mannheimia</taxon>
    </lineage>
</organism>
<evidence type="ECO:0000256" key="11">
    <source>
        <dbReference type="ARBA" id="ARBA00023237"/>
    </source>
</evidence>
<dbReference type="InterPro" id="IPR000531">
    <property type="entry name" value="Beta-barrel_TonB"/>
</dbReference>
<evidence type="ECO:0000256" key="15">
    <source>
        <dbReference type="SAM" id="SignalP"/>
    </source>
</evidence>
<evidence type="ECO:0000256" key="14">
    <source>
        <dbReference type="RuleBase" id="RU003357"/>
    </source>
</evidence>
<evidence type="ECO:0000256" key="3">
    <source>
        <dbReference type="ARBA" id="ARBA00022448"/>
    </source>
</evidence>
<feature type="short sequence motif" description="TonB C-terminal box" evidence="13">
    <location>
        <begin position="629"/>
        <end position="646"/>
    </location>
</feature>
<dbReference type="InterPro" id="IPR010917">
    <property type="entry name" value="TonB_rcpt_CS"/>
</dbReference>
<keyword evidence="5 12" id="KW-0812">Transmembrane</keyword>
<feature type="domain" description="TonB-dependent receptor-like beta-barrel" evidence="16">
    <location>
        <begin position="188"/>
        <end position="620"/>
    </location>
</feature>
<keyword evidence="3 12" id="KW-0813">Transport</keyword>
<dbReference type="Pfam" id="PF07715">
    <property type="entry name" value="Plug"/>
    <property type="match status" value="1"/>
</dbReference>
<evidence type="ECO:0000256" key="2">
    <source>
        <dbReference type="ARBA" id="ARBA00008143"/>
    </source>
</evidence>
<protein>
    <submittedName>
        <fullName evidence="18">Outer membrane cobalamin translocator</fullName>
    </submittedName>
</protein>
<dbReference type="Gene3D" id="2.170.130.10">
    <property type="entry name" value="TonB-dependent receptor, plug domain"/>
    <property type="match status" value="1"/>
</dbReference>
<evidence type="ECO:0000259" key="16">
    <source>
        <dbReference type="Pfam" id="PF00593"/>
    </source>
</evidence>
<evidence type="ECO:0000256" key="5">
    <source>
        <dbReference type="ARBA" id="ARBA00022692"/>
    </source>
</evidence>
<keyword evidence="9 12" id="KW-0472">Membrane</keyword>
<evidence type="ECO:0000256" key="1">
    <source>
        <dbReference type="ARBA" id="ARBA00004571"/>
    </source>
</evidence>
<comment type="similarity">
    <text evidence="2">Belongs to the TonB-dependent receptor family. Hemoglobin/haptoglobin binding protein subfamily.</text>
</comment>
<dbReference type="PANTHER" id="PTHR30069:SF29">
    <property type="entry name" value="HEMOGLOBIN AND HEMOGLOBIN-HAPTOGLOBIN-BINDING PROTEIN 1-RELATED"/>
    <property type="match status" value="1"/>
</dbReference>
<dbReference type="GO" id="GO:0015344">
    <property type="term" value="F:siderophore uptake transmembrane transporter activity"/>
    <property type="evidence" value="ECO:0007669"/>
    <property type="project" value="TreeGrafter"/>
</dbReference>
<reference evidence="18" key="1">
    <citation type="submission" date="2018-12" db="EMBL/GenBank/DDBJ databases">
        <authorList>
            <consortium name="Pathogen Informatics"/>
        </authorList>
    </citation>
    <scope>NUCLEOTIDE SEQUENCE [LARGE SCALE GENOMIC DNA]</scope>
    <source>
        <strain evidence="18">NCTC10643</strain>
    </source>
</reference>
<dbReference type="InterPro" id="IPR037066">
    <property type="entry name" value="Plug_dom_sf"/>
</dbReference>
<evidence type="ECO:0000256" key="7">
    <source>
        <dbReference type="ARBA" id="ARBA00022737"/>
    </source>
</evidence>
<dbReference type="Pfam" id="PF00593">
    <property type="entry name" value="TonB_dep_Rec_b-barrel"/>
    <property type="match status" value="1"/>
</dbReference>
<dbReference type="Proteomes" id="UP000271188">
    <property type="component" value="Chromosome"/>
</dbReference>
<dbReference type="Gene3D" id="2.40.170.20">
    <property type="entry name" value="TonB-dependent receptor, beta-barrel domain"/>
    <property type="match status" value="1"/>
</dbReference>
<keyword evidence="6 15" id="KW-0732">Signal</keyword>
<evidence type="ECO:0000256" key="13">
    <source>
        <dbReference type="PROSITE-ProRule" id="PRU10144"/>
    </source>
</evidence>
<keyword evidence="8 14" id="KW-0798">TonB box</keyword>
<dbReference type="PROSITE" id="PS52016">
    <property type="entry name" value="TONB_DEPENDENT_REC_3"/>
    <property type="match status" value="1"/>
</dbReference>
<evidence type="ECO:0000259" key="17">
    <source>
        <dbReference type="Pfam" id="PF07715"/>
    </source>
</evidence>
<feature type="chain" id="PRO_5018707159" evidence="15">
    <location>
        <begin position="21"/>
        <end position="646"/>
    </location>
</feature>
<evidence type="ECO:0000313" key="18">
    <source>
        <dbReference type="EMBL" id="VEI78063.1"/>
    </source>
</evidence>
<accession>A0A3S5F3N4</accession>
<keyword evidence="10" id="KW-0675">Receptor</keyword>
<dbReference type="InterPro" id="IPR036942">
    <property type="entry name" value="Beta-barrel_TonB_sf"/>
</dbReference>
<sequence length="646" mass="71334">MKKNLITTAISIALASTAFAQNEMTQLDSVTVYSAYATPINQDKTASSVTVLTEKDFSERNATYVSDVLKTVPGVAIGQQGGRGTLTSLFLRGAESRHTAVVIDGVKVNPINIGNFDFGGLPISNIERIEMLRGEQSALWGSSAMGGVVYITTKRGLYKEKPFNAEVDLGLGSNNTRDASTTLSGFHNGFYYALHGDSHRTKGISALSKNTFSYTTETGSEVKTGGASERDGFHRDNGSLRLGYDVGNKGVEVLAAQSSQTVHIDGYNSDISGEYSRTRNQTFKLGGYWGNEQELLKHQANISQFNSKATHFGSNARYSNEKQLNANYQLDVNFDRDGEVTQAVSLLTDYAKTRYTSDKYLREKTLSEKSAALEYRLFTEQDHSFSISGRYTDNSQFKDAVTGRISGAYRLSPNFRLHASLGKAIKNPSITDLYGWDASYVGNPNLKAEKSRGGDLGLLIESTDKKHSLDVTYFARVVNDLFSSKGNNCQMVSSPWGDYLQCANYQSINLEDKSRIKGVELAYQGKWSEKLTSFANYTFTRTKDSAQKELLRRPKHVANAGLNYQITESFGSSASLSYVGKRVDSSFPSRVKMPSYTLVNLGVNYQLNKQLNVYVNLNNLFNKKYENVLGYGQDGRNIYVGLKGSF</sequence>
<dbReference type="GO" id="GO:0044718">
    <property type="term" value="P:siderophore transmembrane transport"/>
    <property type="evidence" value="ECO:0007669"/>
    <property type="project" value="TreeGrafter"/>
</dbReference>
<proteinExistence type="inferred from homology"/>
<dbReference type="SUPFAM" id="SSF56935">
    <property type="entry name" value="Porins"/>
    <property type="match status" value="1"/>
</dbReference>
<dbReference type="EMBL" id="LR134495">
    <property type="protein sequence ID" value="VEI78063.1"/>
    <property type="molecule type" value="Genomic_DNA"/>
</dbReference>
<keyword evidence="4 12" id="KW-1134">Transmembrane beta strand</keyword>
<feature type="domain" description="TonB-dependent receptor plug" evidence="17">
    <location>
        <begin position="42"/>
        <end position="148"/>
    </location>
</feature>
<evidence type="ECO:0000256" key="6">
    <source>
        <dbReference type="ARBA" id="ARBA00022729"/>
    </source>
</evidence>
<feature type="signal peptide" evidence="15">
    <location>
        <begin position="1"/>
        <end position="20"/>
    </location>
</feature>
<evidence type="ECO:0000256" key="12">
    <source>
        <dbReference type="PROSITE-ProRule" id="PRU01360"/>
    </source>
</evidence>
<evidence type="ECO:0000313" key="19">
    <source>
        <dbReference type="Proteomes" id="UP000271188"/>
    </source>
</evidence>
<gene>
    <name evidence="18" type="primary">btuB</name>
    <name evidence="18" type="ORF">NCTC10643_01953</name>
</gene>
<comment type="subcellular location">
    <subcellularLocation>
        <location evidence="1 12">Cell outer membrane</location>
        <topology evidence="1 12">Multi-pass membrane protein</topology>
    </subcellularLocation>
</comment>
<name>A0A3S5F3N4_MANHA</name>
<keyword evidence="7" id="KW-0677">Repeat</keyword>
<dbReference type="AlphaFoldDB" id="A0A3S5F3N4"/>
<dbReference type="InterPro" id="IPR039426">
    <property type="entry name" value="TonB-dep_rcpt-like"/>
</dbReference>
<dbReference type="CDD" id="cd01347">
    <property type="entry name" value="ligand_gated_channel"/>
    <property type="match status" value="1"/>
</dbReference>
<evidence type="ECO:0000256" key="8">
    <source>
        <dbReference type="ARBA" id="ARBA00023077"/>
    </source>
</evidence>
<dbReference type="PROSITE" id="PS01156">
    <property type="entry name" value="TONB_DEPENDENT_REC_2"/>
    <property type="match status" value="1"/>
</dbReference>
<evidence type="ECO:0000256" key="9">
    <source>
        <dbReference type="ARBA" id="ARBA00023136"/>
    </source>
</evidence>
<keyword evidence="11 12" id="KW-0998">Cell outer membrane</keyword>
<evidence type="ECO:0000256" key="4">
    <source>
        <dbReference type="ARBA" id="ARBA00022452"/>
    </source>
</evidence>
<dbReference type="InterPro" id="IPR012910">
    <property type="entry name" value="Plug_dom"/>
</dbReference>
<evidence type="ECO:0000256" key="10">
    <source>
        <dbReference type="ARBA" id="ARBA00023170"/>
    </source>
</evidence>